<protein>
    <submittedName>
        <fullName evidence="1">Uncharacterized protein</fullName>
    </submittedName>
</protein>
<dbReference type="Proteomes" id="UP000826513">
    <property type="component" value="Plasmid pTiAF3.44"/>
</dbReference>
<evidence type="ECO:0000313" key="1">
    <source>
        <dbReference type="EMBL" id="QYA10432.1"/>
    </source>
</evidence>
<dbReference type="EMBL" id="CP072169">
    <property type="protein sequence ID" value="QYA10432.1"/>
    <property type="molecule type" value="Genomic_DNA"/>
</dbReference>
<keyword evidence="2" id="KW-1185">Reference proteome</keyword>
<proteinExistence type="predicted"/>
<name>A0ABX8TAX8_9HYPH</name>
<organism evidence="1 2">
    <name type="scientific">Agrobacterium larrymoorei</name>
    <dbReference type="NCBI Taxonomy" id="160699"/>
    <lineage>
        <taxon>Bacteria</taxon>
        <taxon>Pseudomonadati</taxon>
        <taxon>Pseudomonadota</taxon>
        <taxon>Alphaproteobacteria</taxon>
        <taxon>Hyphomicrobiales</taxon>
        <taxon>Rhizobiaceae</taxon>
        <taxon>Rhizobium/Agrobacterium group</taxon>
        <taxon>Agrobacterium</taxon>
    </lineage>
</organism>
<gene>
    <name evidence="1" type="ORF">J5285_22305</name>
</gene>
<sequence length="91" mass="9802">MDSHIAAFYFQITGFLRDTDGAGRFYAGKNIGTHKHRIVTQLFLKVGPFTISTLNSLPISIDAKSLVTNEIKNIAASADGTGRVDQISSAC</sequence>
<geneLocation type="plasmid" evidence="1 2">
    <name>pTiAF3.44</name>
</geneLocation>
<keyword evidence="1" id="KW-0614">Plasmid</keyword>
<accession>A0ABX8TAX8</accession>
<dbReference type="RefSeq" id="WP_027676232.1">
    <property type="nucleotide sequence ID" value="NZ_CP039694.1"/>
</dbReference>
<evidence type="ECO:0000313" key="2">
    <source>
        <dbReference type="Proteomes" id="UP000826513"/>
    </source>
</evidence>
<reference evidence="1 2" key="1">
    <citation type="submission" date="2021-03" db="EMBL/GenBank/DDBJ databases">
        <title>Rapid diversification of plasmids in a genus of pathogenic and nitrogen fixing bacteria.</title>
        <authorList>
            <person name="Weisberg A.J."/>
            <person name="Miller M."/>
            <person name="Ream W."/>
            <person name="Grunwald N.J."/>
            <person name="Chang J.H."/>
        </authorList>
    </citation>
    <scope>NUCLEOTIDE SEQUENCE [LARGE SCALE GENOMIC DNA]</scope>
    <source>
        <strain evidence="1 2">AF3.44</strain>
        <plasmid evidence="1 2">pTiAF3.44</plasmid>
    </source>
</reference>